<reference evidence="3" key="2">
    <citation type="submission" date="2009-11" db="EMBL/GenBank/DDBJ databases">
        <title>The Genome Sequence of Allomyces macrogynus strain ATCC 38327.</title>
        <authorList>
            <consortium name="The Broad Institute Genome Sequencing Platform"/>
            <person name="Russ C."/>
            <person name="Cuomo C."/>
            <person name="Shea T."/>
            <person name="Young S.K."/>
            <person name="Zeng Q."/>
            <person name="Koehrsen M."/>
            <person name="Haas B."/>
            <person name="Borodovsky M."/>
            <person name="Guigo R."/>
            <person name="Alvarado L."/>
            <person name="Berlin A."/>
            <person name="Borenstein D."/>
            <person name="Chen Z."/>
            <person name="Engels R."/>
            <person name="Freedman E."/>
            <person name="Gellesch M."/>
            <person name="Goldberg J."/>
            <person name="Griggs A."/>
            <person name="Gujja S."/>
            <person name="Heiman D."/>
            <person name="Hepburn T."/>
            <person name="Howarth C."/>
            <person name="Jen D."/>
            <person name="Larson L."/>
            <person name="Lewis B."/>
            <person name="Mehta T."/>
            <person name="Park D."/>
            <person name="Pearson M."/>
            <person name="Roberts A."/>
            <person name="Saif S."/>
            <person name="Shenoy N."/>
            <person name="Sisk P."/>
            <person name="Stolte C."/>
            <person name="Sykes S."/>
            <person name="Walk T."/>
            <person name="White J."/>
            <person name="Yandava C."/>
            <person name="Burger G."/>
            <person name="Gray M.W."/>
            <person name="Holland P.W.H."/>
            <person name="King N."/>
            <person name="Lang F.B.F."/>
            <person name="Roger A.J."/>
            <person name="Ruiz-Trillo I."/>
            <person name="Lander E."/>
            <person name="Nusbaum C."/>
        </authorList>
    </citation>
    <scope>NUCLEOTIDE SEQUENCE [LARGE SCALE GENOMIC DNA]</scope>
    <source>
        <strain evidence="3">ATCC 38327</strain>
    </source>
</reference>
<accession>A0A0L0SDZ2</accession>
<feature type="compositionally biased region" description="Pro residues" evidence="1">
    <location>
        <begin position="23"/>
        <end position="34"/>
    </location>
</feature>
<dbReference type="eggNOG" id="ENOG502SB1H">
    <property type="taxonomic scope" value="Eukaryota"/>
</dbReference>
<dbReference type="OrthoDB" id="2683368at2759"/>
<feature type="region of interest" description="Disordered" evidence="1">
    <location>
        <begin position="189"/>
        <end position="244"/>
    </location>
</feature>
<dbReference type="EMBL" id="GG745336">
    <property type="protein sequence ID" value="KNE60701.1"/>
    <property type="molecule type" value="Genomic_DNA"/>
</dbReference>
<dbReference type="AlphaFoldDB" id="A0A0L0SDZ2"/>
<evidence type="ECO:0000313" key="2">
    <source>
        <dbReference type="EMBL" id="KNE60701.1"/>
    </source>
</evidence>
<feature type="compositionally biased region" description="Pro residues" evidence="1">
    <location>
        <begin position="206"/>
        <end position="217"/>
    </location>
</feature>
<proteinExistence type="predicted"/>
<keyword evidence="3" id="KW-1185">Reference proteome</keyword>
<feature type="region of interest" description="Disordered" evidence="1">
    <location>
        <begin position="134"/>
        <end position="156"/>
    </location>
</feature>
<reference evidence="2 3" key="1">
    <citation type="submission" date="2009-11" db="EMBL/GenBank/DDBJ databases">
        <title>Annotation of Allomyces macrogynus ATCC 38327.</title>
        <authorList>
            <consortium name="The Broad Institute Genome Sequencing Platform"/>
            <person name="Russ C."/>
            <person name="Cuomo C."/>
            <person name="Burger G."/>
            <person name="Gray M.W."/>
            <person name="Holland P.W.H."/>
            <person name="King N."/>
            <person name="Lang F.B.F."/>
            <person name="Roger A.J."/>
            <person name="Ruiz-Trillo I."/>
            <person name="Young S.K."/>
            <person name="Zeng Q."/>
            <person name="Gargeya S."/>
            <person name="Fitzgerald M."/>
            <person name="Haas B."/>
            <person name="Abouelleil A."/>
            <person name="Alvarado L."/>
            <person name="Arachchi H.M."/>
            <person name="Berlin A."/>
            <person name="Chapman S.B."/>
            <person name="Gearin G."/>
            <person name="Goldberg J."/>
            <person name="Griggs A."/>
            <person name="Gujja S."/>
            <person name="Hansen M."/>
            <person name="Heiman D."/>
            <person name="Howarth C."/>
            <person name="Larimer J."/>
            <person name="Lui A."/>
            <person name="MacDonald P.J.P."/>
            <person name="McCowen C."/>
            <person name="Montmayeur A."/>
            <person name="Murphy C."/>
            <person name="Neiman D."/>
            <person name="Pearson M."/>
            <person name="Priest M."/>
            <person name="Roberts A."/>
            <person name="Saif S."/>
            <person name="Shea T."/>
            <person name="Sisk P."/>
            <person name="Stolte C."/>
            <person name="Sykes S."/>
            <person name="Wortman J."/>
            <person name="Nusbaum C."/>
            <person name="Birren B."/>
        </authorList>
    </citation>
    <scope>NUCLEOTIDE SEQUENCE [LARGE SCALE GENOMIC DNA]</scope>
    <source>
        <strain evidence="2 3">ATCC 38327</strain>
    </source>
</reference>
<feature type="compositionally biased region" description="Polar residues" evidence="1">
    <location>
        <begin position="38"/>
        <end position="53"/>
    </location>
</feature>
<gene>
    <name evidence="2" type="ORF">AMAG_18594</name>
</gene>
<name>A0A0L0SDZ2_ALLM3</name>
<sequence>MSGFTPARHKCGQPNVDEDELAPPVPPVPVPPARPSGEASSDVSATHSDTSAPRSAGANWGGSLWSKLKESVATGAAKRTSGDEASHAATPPAAEGDKRDSGDHAANVHENGNSGAATTGMWGVWSKLKQQIAVATTKNNEDEATDPDVPIAWPDKPKTIDIPGKTIDYRVSRVVILCKDCGRDVGFYPARHKCGQPNVDEDELAPPVPPVPVPPARPSGEASSDVSATHSDTSAPRSAGANWGGSLWSKLKESVATGAAKRTSAYNIK</sequence>
<feature type="region of interest" description="Disordered" evidence="1">
    <location>
        <begin position="1"/>
        <end position="119"/>
    </location>
</feature>
<dbReference type="Proteomes" id="UP000054350">
    <property type="component" value="Unassembled WGS sequence"/>
</dbReference>
<evidence type="ECO:0000313" key="3">
    <source>
        <dbReference type="Proteomes" id="UP000054350"/>
    </source>
</evidence>
<protein>
    <submittedName>
        <fullName evidence="2">Uncharacterized protein</fullName>
    </submittedName>
</protein>
<dbReference type="VEuPathDB" id="FungiDB:AMAG_18594"/>
<feature type="compositionally biased region" description="Polar residues" evidence="1">
    <location>
        <begin position="221"/>
        <end position="236"/>
    </location>
</feature>
<organism evidence="2 3">
    <name type="scientific">Allomyces macrogynus (strain ATCC 38327)</name>
    <name type="common">Allomyces javanicus var. macrogynus</name>
    <dbReference type="NCBI Taxonomy" id="578462"/>
    <lineage>
        <taxon>Eukaryota</taxon>
        <taxon>Fungi</taxon>
        <taxon>Fungi incertae sedis</taxon>
        <taxon>Blastocladiomycota</taxon>
        <taxon>Blastocladiomycetes</taxon>
        <taxon>Blastocladiales</taxon>
        <taxon>Blastocladiaceae</taxon>
        <taxon>Allomyces</taxon>
    </lineage>
</organism>
<feature type="compositionally biased region" description="Basic and acidic residues" evidence="1">
    <location>
        <begin position="95"/>
        <end position="107"/>
    </location>
</feature>
<evidence type="ECO:0000256" key="1">
    <source>
        <dbReference type="SAM" id="MobiDB-lite"/>
    </source>
</evidence>